<evidence type="ECO:0000313" key="1">
    <source>
        <dbReference type="EMBL" id="KAK8775302.1"/>
    </source>
</evidence>
<reference evidence="1 2" key="1">
    <citation type="journal article" date="2023" name="Arcadia Sci">
        <title>De novo assembly of a long-read Amblyomma americanum tick genome.</title>
        <authorList>
            <person name="Chou S."/>
            <person name="Poskanzer K.E."/>
            <person name="Rollins M."/>
            <person name="Thuy-Boun P.S."/>
        </authorList>
    </citation>
    <scope>NUCLEOTIDE SEQUENCE [LARGE SCALE GENOMIC DNA]</scope>
    <source>
        <strain evidence="1">F_SG_1</strain>
        <tissue evidence="1">Salivary glands</tissue>
    </source>
</reference>
<evidence type="ECO:0000313" key="2">
    <source>
        <dbReference type="Proteomes" id="UP001321473"/>
    </source>
</evidence>
<keyword evidence="2" id="KW-1185">Reference proteome</keyword>
<protein>
    <submittedName>
        <fullName evidence="1">Uncharacterized protein</fullName>
    </submittedName>
</protein>
<dbReference type="AlphaFoldDB" id="A0AAQ4EKJ9"/>
<gene>
    <name evidence="1" type="ORF">V5799_031352</name>
</gene>
<dbReference type="EMBL" id="JARKHS020014287">
    <property type="protein sequence ID" value="KAK8775302.1"/>
    <property type="molecule type" value="Genomic_DNA"/>
</dbReference>
<dbReference type="Proteomes" id="UP001321473">
    <property type="component" value="Unassembled WGS sequence"/>
</dbReference>
<comment type="caution">
    <text evidence="1">The sequence shown here is derived from an EMBL/GenBank/DDBJ whole genome shotgun (WGS) entry which is preliminary data.</text>
</comment>
<proteinExistence type="predicted"/>
<organism evidence="1 2">
    <name type="scientific">Amblyomma americanum</name>
    <name type="common">Lone star tick</name>
    <dbReference type="NCBI Taxonomy" id="6943"/>
    <lineage>
        <taxon>Eukaryota</taxon>
        <taxon>Metazoa</taxon>
        <taxon>Ecdysozoa</taxon>
        <taxon>Arthropoda</taxon>
        <taxon>Chelicerata</taxon>
        <taxon>Arachnida</taxon>
        <taxon>Acari</taxon>
        <taxon>Parasitiformes</taxon>
        <taxon>Ixodida</taxon>
        <taxon>Ixodoidea</taxon>
        <taxon>Ixodidae</taxon>
        <taxon>Amblyomminae</taxon>
        <taxon>Amblyomma</taxon>
    </lineage>
</organism>
<accession>A0AAQ4EKJ9</accession>
<name>A0AAQ4EKJ9_AMBAM</name>
<sequence length="90" mass="10449">MSEAAVHTWPNVLEPPFLKSRNDNECGSSDNMDVFHVSRDLYRMVSMLLIQKHLSEKKIIRRCLHTASTAVPQRGTRIFFFFFFSNSGQQ</sequence>